<dbReference type="RefSeq" id="WP_140592505.1">
    <property type="nucleotide sequence ID" value="NZ_VFWZ01000002.1"/>
</dbReference>
<evidence type="ECO:0000313" key="3">
    <source>
        <dbReference type="Proteomes" id="UP000315540"/>
    </source>
</evidence>
<reference evidence="2 3" key="1">
    <citation type="submission" date="2019-06" db="EMBL/GenBank/DDBJ databases">
        <authorList>
            <person name="Meng X."/>
        </authorList>
    </citation>
    <scope>NUCLEOTIDE SEQUENCE [LARGE SCALE GENOMIC DNA]</scope>
    <source>
        <strain evidence="2 3">M625</strain>
    </source>
</reference>
<accession>A0A504JAA2</accession>
<evidence type="ECO:0000313" key="2">
    <source>
        <dbReference type="EMBL" id="TPN87866.1"/>
    </source>
</evidence>
<keyword evidence="3" id="KW-1185">Reference proteome</keyword>
<gene>
    <name evidence="2" type="ORF">FHK87_09845</name>
</gene>
<feature type="transmembrane region" description="Helical" evidence="1">
    <location>
        <begin position="304"/>
        <end position="324"/>
    </location>
</feature>
<evidence type="ECO:0000256" key="1">
    <source>
        <dbReference type="SAM" id="Phobius"/>
    </source>
</evidence>
<name>A0A504JAA2_9FLAO</name>
<keyword evidence="1" id="KW-1133">Transmembrane helix</keyword>
<protein>
    <submittedName>
        <fullName evidence="2">Uncharacterized protein</fullName>
    </submittedName>
</protein>
<dbReference type="AlphaFoldDB" id="A0A504JAA2"/>
<dbReference type="EMBL" id="VFWZ01000002">
    <property type="protein sequence ID" value="TPN87866.1"/>
    <property type="molecule type" value="Genomic_DNA"/>
</dbReference>
<feature type="transmembrane region" description="Helical" evidence="1">
    <location>
        <begin position="41"/>
        <end position="58"/>
    </location>
</feature>
<dbReference type="Proteomes" id="UP000315540">
    <property type="component" value="Unassembled WGS sequence"/>
</dbReference>
<sequence length="334" mass="39620">MNQNQHTDEIDLMQLFSMIKEGFRSFLKLIISVILFYKKKAILFIIILILSGGLGYFMDKYQGAGTDYVQEVIIEPKYNSTKFIYGFIEEFEDNLKDENFIKKIGIDLSEVENISEITIEPVVKGTDVLDDLQDRYENREFFKDVMEAYQEDQLKEEGFRDFYKHHLITFKFKSNKEYNNNITESILNYIKSNEYYKELALFIQKQNRENLNRNKASIDFIDKYLKNLEEAPLQIEKENVIISRDQENEMPMVSVASLLQKKELLIEMVNEQEQTLAFDQDIFTYVYNSDVISKKKKLLGKSMLSLPLVFFVIVSLIFFLRYLFREANRFVNNQ</sequence>
<keyword evidence="1" id="KW-0812">Transmembrane</keyword>
<comment type="caution">
    <text evidence="2">The sequence shown here is derived from an EMBL/GenBank/DDBJ whole genome shotgun (WGS) entry which is preliminary data.</text>
</comment>
<keyword evidence="1" id="KW-0472">Membrane</keyword>
<dbReference type="OrthoDB" id="1452530at2"/>
<organism evidence="2 3">
    <name type="scientific">Aquimarina algicola</name>
    <dbReference type="NCBI Taxonomy" id="2589995"/>
    <lineage>
        <taxon>Bacteria</taxon>
        <taxon>Pseudomonadati</taxon>
        <taxon>Bacteroidota</taxon>
        <taxon>Flavobacteriia</taxon>
        <taxon>Flavobacteriales</taxon>
        <taxon>Flavobacteriaceae</taxon>
        <taxon>Aquimarina</taxon>
    </lineage>
</organism>
<proteinExistence type="predicted"/>